<dbReference type="PROSITE" id="PS51318">
    <property type="entry name" value="TAT"/>
    <property type="match status" value="1"/>
</dbReference>
<dbReference type="GeneID" id="37641325"/>
<sequence length="403" mass="43608">MTDDNDTTGHADSPALTRRATLAAAVGTPALLGLAAGSYEVAARTTDDEDFETPLLCPLADGQSSLEGDRTALSADPRLLSAYDLSEGQQVRVERRDDEFAAYTIVEERPEDPTDIIRAADVTRCRLDLEEATPPAPGDVECPSPDQNCSLADDEFEVTLSTTIPNPDLSESQAREQGELIERLDERGTDRIFLAPHGGAVQPWTDDQAEYAAELTASTCWRTKGWGPDGGNAFRRWHVPTMELSPESYPELETIADTEYDLAVDCSGVCDAGVLVGGTADRDLRETVRDSINDALPRCAIEAELEDDGTSDRMLVNRLGEESIYLSQSYDSRRAYWEEVAHGLAAALSDDVEPPEQDPPCDRGNAPSETPPEDRGNAPSETPPEDRGNAPSETPPNGRGNSE</sequence>
<evidence type="ECO:0000256" key="1">
    <source>
        <dbReference type="SAM" id="MobiDB-lite"/>
    </source>
</evidence>
<dbReference type="Pfam" id="PF05908">
    <property type="entry name" value="Gamma_PGA_hydro"/>
    <property type="match status" value="1"/>
</dbReference>
<organism evidence="2 3">
    <name type="scientific">Natrarchaeobaculum sulfurireducens</name>
    <dbReference type="NCBI Taxonomy" id="2044521"/>
    <lineage>
        <taxon>Archaea</taxon>
        <taxon>Methanobacteriati</taxon>
        <taxon>Methanobacteriota</taxon>
        <taxon>Stenosarchaea group</taxon>
        <taxon>Halobacteria</taxon>
        <taxon>Halobacteriales</taxon>
        <taxon>Natrialbaceae</taxon>
        <taxon>Natrarchaeobaculum</taxon>
    </lineage>
</organism>
<gene>
    <name evidence="2" type="ORF">AArcMg_0833</name>
</gene>
<dbReference type="Gene3D" id="3.40.630.100">
    <property type="entry name" value="Poly-gamma-glutamate hydrolase, zinc-binding motif"/>
    <property type="match status" value="1"/>
</dbReference>
<proteinExistence type="predicted"/>
<dbReference type="InterPro" id="IPR008585">
    <property type="entry name" value="Gamma_PGA_hydro"/>
</dbReference>
<dbReference type="OrthoDB" id="167304at2157"/>
<dbReference type="Proteomes" id="UP000258613">
    <property type="component" value="Chromosome"/>
</dbReference>
<evidence type="ECO:0000313" key="2">
    <source>
        <dbReference type="EMBL" id="AXR80854.1"/>
    </source>
</evidence>
<dbReference type="AlphaFoldDB" id="A0A346PMV9"/>
<accession>A0A346PMV9</accession>
<dbReference type="InterPro" id="IPR038128">
    <property type="entry name" value="Gamma_PGA_hydro_sf"/>
</dbReference>
<evidence type="ECO:0000313" key="3">
    <source>
        <dbReference type="Proteomes" id="UP000258613"/>
    </source>
</evidence>
<dbReference type="EMBL" id="CP027033">
    <property type="protein sequence ID" value="AXR80854.1"/>
    <property type="molecule type" value="Genomic_DNA"/>
</dbReference>
<reference evidence="3" key="1">
    <citation type="submission" date="2018-02" db="EMBL/GenBank/DDBJ databases">
        <title>Phenotypic and genomic properties of facultatively anaerobic sulfur-reducing natronoarchaea from hypersaline soda lakes.</title>
        <authorList>
            <person name="Sorokin D.Y."/>
            <person name="Kublanov I.V."/>
            <person name="Roman P."/>
            <person name="Sinninghe Damste J.S."/>
            <person name="Golyshin P.N."/>
            <person name="Rojo D."/>
            <person name="Ciordia S."/>
            <person name="Mena M.D.C."/>
            <person name="Ferrer M."/>
            <person name="Messina E."/>
            <person name="Smedile F."/>
            <person name="La Spada G."/>
            <person name="La Cono V."/>
            <person name="Yakimov M.M."/>
        </authorList>
    </citation>
    <scope>NUCLEOTIDE SEQUENCE [LARGE SCALE GENOMIC DNA]</scope>
    <source>
        <strain evidence="3">AArc-Mg</strain>
    </source>
</reference>
<protein>
    <submittedName>
        <fullName evidence="2">Uncharacterized protein</fullName>
    </submittedName>
</protein>
<dbReference type="RefSeq" id="WP_117365056.1">
    <property type="nucleotide sequence ID" value="NZ_CP024047.1"/>
</dbReference>
<dbReference type="InterPro" id="IPR006311">
    <property type="entry name" value="TAT_signal"/>
</dbReference>
<feature type="region of interest" description="Disordered" evidence="1">
    <location>
        <begin position="347"/>
        <end position="403"/>
    </location>
</feature>
<keyword evidence="3" id="KW-1185">Reference proteome</keyword>
<dbReference type="KEGG" id="nag:AArcMg_0833"/>
<name>A0A346PMV9_9EURY</name>